<dbReference type="InterPro" id="IPR006176">
    <property type="entry name" value="3-OHacyl-CoA_DH_NAD-bd"/>
</dbReference>
<keyword evidence="6" id="KW-1185">Reference proteome</keyword>
<accession>A0A2G9TUE8</accession>
<dbReference type="EMBL" id="KZ353444">
    <property type="protein sequence ID" value="PIO61528.1"/>
    <property type="molecule type" value="Genomic_DNA"/>
</dbReference>
<evidence type="ECO:0000256" key="2">
    <source>
        <dbReference type="ARBA" id="ARBA00023239"/>
    </source>
</evidence>
<name>A0A2G9TUE8_TELCI</name>
<dbReference type="Gene3D" id="3.40.50.720">
    <property type="entry name" value="NAD(P)-binding Rossmann-like Domain"/>
    <property type="match status" value="1"/>
</dbReference>
<keyword evidence="1" id="KW-0413">Isomerase</keyword>
<dbReference type="GO" id="GO:0016853">
    <property type="term" value="F:isomerase activity"/>
    <property type="evidence" value="ECO:0007669"/>
    <property type="project" value="UniProtKB-KW"/>
</dbReference>
<dbReference type="InterPro" id="IPR036291">
    <property type="entry name" value="NAD(P)-bd_dom_sf"/>
</dbReference>
<sequence>MDFANVSDEVKTYIMNAQQKASQWHLQNGGSWQNSKAAPVKTAAVIGGGTMGRGIAIALCRAGYHTTLVENNMESLEICRRELTTTYAREKKLGRLTSLQCEKLDNGIHLTTDLNSLKNCDLVIEAVFEKMKLKTELFAKLSQICKPTTIFGTNTSSLNIDE</sequence>
<dbReference type="AlphaFoldDB" id="A0A2G9TUE8"/>
<protein>
    <submittedName>
        <fullName evidence="5">3-hydroxyacyl-CoA dehydrogenase, NAD binding domain protein</fullName>
    </submittedName>
</protein>
<dbReference type="PANTHER" id="PTHR23309">
    <property type="entry name" value="3-HYDROXYACYL-COA DEHYROGENASE"/>
    <property type="match status" value="1"/>
</dbReference>
<dbReference type="Proteomes" id="UP000230423">
    <property type="component" value="Unassembled WGS sequence"/>
</dbReference>
<dbReference type="PANTHER" id="PTHR23309:SF49">
    <property type="entry name" value="PEROXISOMAL BIFUNCTIONAL ENZYME"/>
    <property type="match status" value="1"/>
</dbReference>
<evidence type="ECO:0000313" key="5">
    <source>
        <dbReference type="EMBL" id="PIO61528.1"/>
    </source>
</evidence>
<evidence type="ECO:0000259" key="4">
    <source>
        <dbReference type="Pfam" id="PF02737"/>
    </source>
</evidence>
<dbReference type="OrthoDB" id="2018133at2759"/>
<organism evidence="5 6">
    <name type="scientific">Teladorsagia circumcincta</name>
    <name type="common">Brown stomach worm</name>
    <name type="synonym">Ostertagia circumcincta</name>
    <dbReference type="NCBI Taxonomy" id="45464"/>
    <lineage>
        <taxon>Eukaryota</taxon>
        <taxon>Metazoa</taxon>
        <taxon>Ecdysozoa</taxon>
        <taxon>Nematoda</taxon>
        <taxon>Chromadorea</taxon>
        <taxon>Rhabditida</taxon>
        <taxon>Rhabditina</taxon>
        <taxon>Rhabditomorpha</taxon>
        <taxon>Strongyloidea</taxon>
        <taxon>Trichostrongylidae</taxon>
        <taxon>Teladorsagia</taxon>
    </lineage>
</organism>
<keyword evidence="2" id="KW-0456">Lyase</keyword>
<proteinExistence type="predicted"/>
<evidence type="ECO:0000313" key="6">
    <source>
        <dbReference type="Proteomes" id="UP000230423"/>
    </source>
</evidence>
<evidence type="ECO:0000256" key="3">
    <source>
        <dbReference type="ARBA" id="ARBA00023268"/>
    </source>
</evidence>
<dbReference type="Pfam" id="PF02737">
    <property type="entry name" value="3HCDH_N"/>
    <property type="match status" value="1"/>
</dbReference>
<gene>
    <name evidence="5" type="ORF">TELCIR_16948</name>
</gene>
<feature type="domain" description="3-hydroxyacyl-CoA dehydrogenase NAD binding" evidence="4">
    <location>
        <begin position="43"/>
        <end position="162"/>
    </location>
</feature>
<dbReference type="GO" id="GO:0016829">
    <property type="term" value="F:lyase activity"/>
    <property type="evidence" value="ECO:0007669"/>
    <property type="project" value="UniProtKB-KW"/>
</dbReference>
<reference evidence="5 6" key="1">
    <citation type="submission" date="2015-09" db="EMBL/GenBank/DDBJ databases">
        <title>Draft genome of the parasitic nematode Teladorsagia circumcincta isolate WARC Sus (inbred).</title>
        <authorList>
            <person name="Mitreva M."/>
        </authorList>
    </citation>
    <scope>NUCLEOTIDE SEQUENCE [LARGE SCALE GENOMIC DNA]</scope>
    <source>
        <strain evidence="5 6">S</strain>
    </source>
</reference>
<dbReference type="SUPFAM" id="SSF51735">
    <property type="entry name" value="NAD(P)-binding Rossmann-fold domains"/>
    <property type="match status" value="1"/>
</dbReference>
<feature type="non-terminal residue" evidence="5">
    <location>
        <position position="162"/>
    </location>
</feature>
<dbReference type="GO" id="GO:0003857">
    <property type="term" value="F:(3S)-3-hydroxyacyl-CoA dehydrogenase (NAD+) activity"/>
    <property type="evidence" value="ECO:0007669"/>
    <property type="project" value="TreeGrafter"/>
</dbReference>
<dbReference type="GO" id="GO:0005777">
    <property type="term" value="C:peroxisome"/>
    <property type="evidence" value="ECO:0007669"/>
    <property type="project" value="TreeGrafter"/>
</dbReference>
<dbReference type="GO" id="GO:0006635">
    <property type="term" value="P:fatty acid beta-oxidation"/>
    <property type="evidence" value="ECO:0007669"/>
    <property type="project" value="TreeGrafter"/>
</dbReference>
<dbReference type="GO" id="GO:0070403">
    <property type="term" value="F:NAD+ binding"/>
    <property type="evidence" value="ECO:0007669"/>
    <property type="project" value="InterPro"/>
</dbReference>
<keyword evidence="3" id="KW-0511">Multifunctional enzyme</keyword>
<evidence type="ECO:0000256" key="1">
    <source>
        <dbReference type="ARBA" id="ARBA00023235"/>
    </source>
</evidence>